<reference evidence="1 2" key="1">
    <citation type="submission" date="2015-10" db="EMBL/GenBank/DDBJ databases">
        <title>Genome analyses suggest a sexual origin of heterokaryosis in a supposedly ancient asexual fungus.</title>
        <authorList>
            <person name="Ropars J."/>
            <person name="Sedzielewska K."/>
            <person name="Noel J."/>
            <person name="Charron P."/>
            <person name="Farinelli L."/>
            <person name="Marton T."/>
            <person name="Kruger M."/>
            <person name="Pelin A."/>
            <person name="Brachmann A."/>
            <person name="Corradi N."/>
        </authorList>
    </citation>
    <scope>NUCLEOTIDE SEQUENCE [LARGE SCALE GENOMIC DNA]</scope>
    <source>
        <strain evidence="1 2">A4</strain>
    </source>
</reference>
<dbReference type="AlphaFoldDB" id="A0A2I1HMM4"/>
<sequence>MYLKKDFSSLGFLSSLFLYVLLWVCGLGVGWECGWECGSVGCGSVGVWECGSVGVWAGWECGSVGVWAGWECWKCWECWECLLFIRPSFRPFSLRPPLGLSSLSRSSLY</sequence>
<evidence type="ECO:0000313" key="1">
    <source>
        <dbReference type="EMBL" id="PKY60117.1"/>
    </source>
</evidence>
<proteinExistence type="predicted"/>
<gene>
    <name evidence="1" type="ORF">RhiirA4_483446</name>
</gene>
<dbReference type="EMBL" id="LLXI01003980">
    <property type="protein sequence ID" value="PKY60117.1"/>
    <property type="molecule type" value="Genomic_DNA"/>
</dbReference>
<comment type="caution">
    <text evidence="1">The sequence shown here is derived from an EMBL/GenBank/DDBJ whole genome shotgun (WGS) entry which is preliminary data.</text>
</comment>
<name>A0A2I1HMM4_9GLOM</name>
<dbReference type="Proteomes" id="UP000234323">
    <property type="component" value="Unassembled WGS sequence"/>
</dbReference>
<evidence type="ECO:0000313" key="2">
    <source>
        <dbReference type="Proteomes" id="UP000234323"/>
    </source>
</evidence>
<organism evidence="1 2">
    <name type="scientific">Rhizophagus irregularis</name>
    <dbReference type="NCBI Taxonomy" id="588596"/>
    <lineage>
        <taxon>Eukaryota</taxon>
        <taxon>Fungi</taxon>
        <taxon>Fungi incertae sedis</taxon>
        <taxon>Mucoromycota</taxon>
        <taxon>Glomeromycotina</taxon>
        <taxon>Glomeromycetes</taxon>
        <taxon>Glomerales</taxon>
        <taxon>Glomeraceae</taxon>
        <taxon>Rhizophagus</taxon>
    </lineage>
</organism>
<accession>A0A2I1HMM4</accession>
<protein>
    <submittedName>
        <fullName evidence="1">Uncharacterized protein</fullName>
    </submittedName>
</protein>
<keyword evidence="2" id="KW-1185">Reference proteome</keyword>